<comment type="caution">
    <text evidence="2">The sequence shown here is derived from an EMBL/GenBank/DDBJ whole genome shotgun (WGS) entry which is preliminary data.</text>
</comment>
<dbReference type="EMBL" id="CAWUPB010001184">
    <property type="protein sequence ID" value="CAK7350186.1"/>
    <property type="molecule type" value="Genomic_DNA"/>
</dbReference>
<dbReference type="AlphaFoldDB" id="A0AAV1SFG8"/>
<evidence type="ECO:0000313" key="2">
    <source>
        <dbReference type="EMBL" id="CAK7350186.1"/>
    </source>
</evidence>
<accession>A0AAV1SFG8</accession>
<sequence>QCNCNKNKGLIPGARKRRAPNLRRDAKNKGLSQDPNVKLRTHSLPAKSQEHKRNTALTNHSLSVVLEEGDVRRVLVSKQTDLAFAATKLRTTSSVPMIRSFASLQVVTLSLNSPSFLRESSPSEAPTTRCRCMP</sequence>
<gene>
    <name evidence="2" type="ORF">DCAF_LOCUS22913</name>
</gene>
<feature type="region of interest" description="Disordered" evidence="1">
    <location>
        <begin position="1"/>
        <end position="56"/>
    </location>
</feature>
<feature type="region of interest" description="Disordered" evidence="1">
    <location>
        <begin position="115"/>
        <end position="134"/>
    </location>
</feature>
<evidence type="ECO:0000256" key="1">
    <source>
        <dbReference type="SAM" id="MobiDB-lite"/>
    </source>
</evidence>
<evidence type="ECO:0000313" key="3">
    <source>
        <dbReference type="Proteomes" id="UP001314170"/>
    </source>
</evidence>
<feature type="compositionally biased region" description="Polar residues" evidence="1">
    <location>
        <begin position="115"/>
        <end position="126"/>
    </location>
</feature>
<feature type="non-terminal residue" evidence="2">
    <location>
        <position position="134"/>
    </location>
</feature>
<feature type="non-terminal residue" evidence="2">
    <location>
        <position position="1"/>
    </location>
</feature>
<dbReference type="Proteomes" id="UP001314170">
    <property type="component" value="Unassembled WGS sequence"/>
</dbReference>
<organism evidence="2 3">
    <name type="scientific">Dovyalis caffra</name>
    <dbReference type="NCBI Taxonomy" id="77055"/>
    <lineage>
        <taxon>Eukaryota</taxon>
        <taxon>Viridiplantae</taxon>
        <taxon>Streptophyta</taxon>
        <taxon>Embryophyta</taxon>
        <taxon>Tracheophyta</taxon>
        <taxon>Spermatophyta</taxon>
        <taxon>Magnoliopsida</taxon>
        <taxon>eudicotyledons</taxon>
        <taxon>Gunneridae</taxon>
        <taxon>Pentapetalae</taxon>
        <taxon>rosids</taxon>
        <taxon>fabids</taxon>
        <taxon>Malpighiales</taxon>
        <taxon>Salicaceae</taxon>
        <taxon>Flacourtieae</taxon>
        <taxon>Dovyalis</taxon>
    </lineage>
</organism>
<keyword evidence="3" id="KW-1185">Reference proteome</keyword>
<proteinExistence type="predicted"/>
<name>A0AAV1SFG8_9ROSI</name>
<reference evidence="2 3" key="1">
    <citation type="submission" date="2024-01" db="EMBL/GenBank/DDBJ databases">
        <authorList>
            <person name="Waweru B."/>
        </authorList>
    </citation>
    <scope>NUCLEOTIDE SEQUENCE [LARGE SCALE GENOMIC DNA]</scope>
</reference>
<protein>
    <submittedName>
        <fullName evidence="2">Uncharacterized protein</fullName>
    </submittedName>
</protein>